<dbReference type="EMBL" id="BMAW01056117">
    <property type="protein sequence ID" value="GFT04383.1"/>
    <property type="molecule type" value="Genomic_DNA"/>
</dbReference>
<dbReference type="AlphaFoldDB" id="A0A8X6TG33"/>
<accession>A0A8X6TG33</accession>
<sequence>MIIFFIISEDCFKTPLLIQSYRPQHCIPVPDDPRYSHRTVSMGVVRQGLGRSAGSPACFQNRWFLSIPTLWLSFSSIPKEEKAEEIPLPLFLICAMECLTS</sequence>
<reference evidence="1" key="1">
    <citation type="submission" date="2020-08" db="EMBL/GenBank/DDBJ databases">
        <title>Multicomponent nature underlies the extraordinary mechanical properties of spider dragline silk.</title>
        <authorList>
            <person name="Kono N."/>
            <person name="Nakamura H."/>
            <person name="Mori M."/>
            <person name="Yoshida Y."/>
            <person name="Ohtoshi R."/>
            <person name="Malay A.D."/>
            <person name="Moran D.A.P."/>
            <person name="Tomita M."/>
            <person name="Numata K."/>
            <person name="Arakawa K."/>
        </authorList>
    </citation>
    <scope>NUCLEOTIDE SEQUENCE</scope>
</reference>
<comment type="caution">
    <text evidence="1">The sequence shown here is derived from an EMBL/GenBank/DDBJ whole genome shotgun (WGS) entry which is preliminary data.</text>
</comment>
<proteinExistence type="predicted"/>
<gene>
    <name evidence="1" type="ORF">NPIL_451711</name>
</gene>
<name>A0A8X6TG33_NEPPI</name>
<evidence type="ECO:0000313" key="2">
    <source>
        <dbReference type="Proteomes" id="UP000887013"/>
    </source>
</evidence>
<dbReference type="Proteomes" id="UP000887013">
    <property type="component" value="Unassembled WGS sequence"/>
</dbReference>
<keyword evidence="2" id="KW-1185">Reference proteome</keyword>
<protein>
    <submittedName>
        <fullName evidence="1">Uncharacterized protein</fullName>
    </submittedName>
</protein>
<organism evidence="1 2">
    <name type="scientific">Nephila pilipes</name>
    <name type="common">Giant wood spider</name>
    <name type="synonym">Nephila maculata</name>
    <dbReference type="NCBI Taxonomy" id="299642"/>
    <lineage>
        <taxon>Eukaryota</taxon>
        <taxon>Metazoa</taxon>
        <taxon>Ecdysozoa</taxon>
        <taxon>Arthropoda</taxon>
        <taxon>Chelicerata</taxon>
        <taxon>Arachnida</taxon>
        <taxon>Araneae</taxon>
        <taxon>Araneomorphae</taxon>
        <taxon>Entelegynae</taxon>
        <taxon>Araneoidea</taxon>
        <taxon>Nephilidae</taxon>
        <taxon>Nephila</taxon>
    </lineage>
</organism>
<evidence type="ECO:0000313" key="1">
    <source>
        <dbReference type="EMBL" id="GFT04383.1"/>
    </source>
</evidence>